<dbReference type="EMBL" id="GGFL01015406">
    <property type="protein sequence ID" value="MBW79584.1"/>
    <property type="molecule type" value="Transcribed_RNA"/>
</dbReference>
<proteinExistence type="predicted"/>
<keyword evidence="1" id="KW-0732">Signal</keyword>
<protein>
    <submittedName>
        <fullName evidence="2">Putative secreted protein</fullName>
    </submittedName>
</protein>
<accession>A0A2M4DPU9</accession>
<feature type="signal peptide" evidence="1">
    <location>
        <begin position="1"/>
        <end position="29"/>
    </location>
</feature>
<organism evidence="2">
    <name type="scientific">Anopheles darlingi</name>
    <name type="common">Mosquito</name>
    <dbReference type="NCBI Taxonomy" id="43151"/>
    <lineage>
        <taxon>Eukaryota</taxon>
        <taxon>Metazoa</taxon>
        <taxon>Ecdysozoa</taxon>
        <taxon>Arthropoda</taxon>
        <taxon>Hexapoda</taxon>
        <taxon>Insecta</taxon>
        <taxon>Pterygota</taxon>
        <taxon>Neoptera</taxon>
        <taxon>Endopterygota</taxon>
        <taxon>Diptera</taxon>
        <taxon>Nematocera</taxon>
        <taxon>Culicoidea</taxon>
        <taxon>Culicidae</taxon>
        <taxon>Anophelinae</taxon>
        <taxon>Anopheles</taxon>
    </lineage>
</organism>
<evidence type="ECO:0000313" key="2">
    <source>
        <dbReference type="EMBL" id="MBW79584.1"/>
    </source>
</evidence>
<dbReference type="AlphaFoldDB" id="A0A2M4DPU9"/>
<evidence type="ECO:0000256" key="1">
    <source>
        <dbReference type="SAM" id="SignalP"/>
    </source>
</evidence>
<name>A0A2M4DPU9_ANODA</name>
<sequence>MSIIAPKQQTLIALLLLSTLGDLLPTGSGIVTPTVQRKWTDDLWLCNSSQRPHRWQTTINDYILYQRHDQISSRS</sequence>
<reference evidence="2" key="1">
    <citation type="submission" date="2018-01" db="EMBL/GenBank/DDBJ databases">
        <title>An insight into the sialome of Amazonian anophelines.</title>
        <authorList>
            <person name="Ribeiro J.M."/>
            <person name="Scarpassa V."/>
            <person name="Calvo E."/>
        </authorList>
    </citation>
    <scope>NUCLEOTIDE SEQUENCE</scope>
</reference>
<feature type="chain" id="PRO_5014727586" evidence="1">
    <location>
        <begin position="30"/>
        <end position="75"/>
    </location>
</feature>